<protein>
    <recommendedName>
        <fullName evidence="1">Purple acid phosphatase N-terminal domain-containing protein</fullName>
    </recommendedName>
</protein>
<organism evidence="2">
    <name type="scientific">marine metagenome</name>
    <dbReference type="NCBI Taxonomy" id="408172"/>
    <lineage>
        <taxon>unclassified sequences</taxon>
        <taxon>metagenomes</taxon>
        <taxon>ecological metagenomes</taxon>
    </lineage>
</organism>
<feature type="non-terminal residue" evidence="2">
    <location>
        <position position="125"/>
    </location>
</feature>
<dbReference type="Pfam" id="PF16656">
    <property type="entry name" value="Pur_ac_phosph_N"/>
    <property type="match status" value="1"/>
</dbReference>
<evidence type="ECO:0000259" key="1">
    <source>
        <dbReference type="Pfam" id="PF16656"/>
    </source>
</evidence>
<proteinExistence type="predicted"/>
<feature type="domain" description="Purple acid phosphatase N-terminal" evidence="1">
    <location>
        <begin position="49"/>
        <end position="116"/>
    </location>
</feature>
<sequence>MLSKLHCAAALIFLAPVVCSAKDEIPNYITHGPILGRLSSDGVGVWGRTARAGSFSVQYGTSPKQLNSTSNPVKTSLGRDNTGWVHLQGLKPDTKYYYELILADGVGRTARGGSFRTLPSSKTLK</sequence>
<reference evidence="2" key="1">
    <citation type="submission" date="2018-05" db="EMBL/GenBank/DDBJ databases">
        <authorList>
            <person name="Lanie J.A."/>
            <person name="Ng W.-L."/>
            <person name="Kazmierczak K.M."/>
            <person name="Andrzejewski T.M."/>
            <person name="Davidsen T.M."/>
            <person name="Wayne K.J."/>
            <person name="Tettelin H."/>
            <person name="Glass J.I."/>
            <person name="Rusch D."/>
            <person name="Podicherti R."/>
            <person name="Tsui H.-C.T."/>
            <person name="Winkler M.E."/>
        </authorList>
    </citation>
    <scope>NUCLEOTIDE SEQUENCE</scope>
</reference>
<dbReference type="GO" id="GO:0003993">
    <property type="term" value="F:acid phosphatase activity"/>
    <property type="evidence" value="ECO:0007669"/>
    <property type="project" value="InterPro"/>
</dbReference>
<accession>A0A382VJ34</accession>
<evidence type="ECO:0000313" key="2">
    <source>
        <dbReference type="EMBL" id="SVD45918.1"/>
    </source>
</evidence>
<dbReference type="InterPro" id="IPR015914">
    <property type="entry name" value="PAPs_N"/>
</dbReference>
<name>A0A382VJ34_9ZZZZ</name>
<gene>
    <name evidence="2" type="ORF">METZ01_LOCUS398772</name>
</gene>
<dbReference type="SUPFAM" id="SSF49363">
    <property type="entry name" value="Purple acid phosphatase, N-terminal domain"/>
    <property type="match status" value="1"/>
</dbReference>
<dbReference type="AlphaFoldDB" id="A0A382VJ34"/>
<dbReference type="GO" id="GO:0046872">
    <property type="term" value="F:metal ion binding"/>
    <property type="evidence" value="ECO:0007669"/>
    <property type="project" value="InterPro"/>
</dbReference>
<dbReference type="InterPro" id="IPR008963">
    <property type="entry name" value="Purple_acid_Pase-like_N"/>
</dbReference>
<dbReference type="Gene3D" id="2.60.40.380">
    <property type="entry name" value="Purple acid phosphatase-like, N-terminal"/>
    <property type="match status" value="1"/>
</dbReference>
<dbReference type="EMBL" id="UINC01151993">
    <property type="protein sequence ID" value="SVD45918.1"/>
    <property type="molecule type" value="Genomic_DNA"/>
</dbReference>